<dbReference type="EMBL" id="FNZE01000015">
    <property type="protein sequence ID" value="SEJ72456.1"/>
    <property type="molecule type" value="Genomic_DNA"/>
</dbReference>
<feature type="active site" evidence="5">
    <location>
        <position position="214"/>
    </location>
</feature>
<dbReference type="HAMAP" id="MF_00767">
    <property type="entry name" value="Arg_catab_AstE"/>
    <property type="match status" value="1"/>
</dbReference>
<dbReference type="NCBIfam" id="NF003706">
    <property type="entry name" value="PRK05324.1"/>
    <property type="match status" value="1"/>
</dbReference>
<keyword evidence="3 5" id="KW-0378">Hydrolase</keyword>
<organism evidence="9 10">
    <name type="scientific">Pseudomonas linyingensis</name>
    <dbReference type="NCBI Taxonomy" id="915471"/>
    <lineage>
        <taxon>Bacteria</taxon>
        <taxon>Pseudomonadati</taxon>
        <taxon>Pseudomonadota</taxon>
        <taxon>Gammaproteobacteria</taxon>
        <taxon>Pseudomonadales</taxon>
        <taxon>Pseudomonadaceae</taxon>
        <taxon>Pseudomonas</taxon>
    </lineage>
</organism>
<dbReference type="PANTHER" id="PTHR15162:SF7">
    <property type="entry name" value="SUCCINYLGLUTAMATE DESUCCINYLASE"/>
    <property type="match status" value="1"/>
</dbReference>
<dbReference type="InterPro" id="IPR007036">
    <property type="entry name" value="Aste_AspA_hybrid_dom"/>
</dbReference>
<dbReference type="AlphaFoldDB" id="A0A1H7B5M9"/>
<dbReference type="OrthoDB" id="5290473at2"/>
<dbReference type="PANTHER" id="PTHR15162">
    <property type="entry name" value="ASPARTOACYLASE"/>
    <property type="match status" value="1"/>
</dbReference>
<accession>A0A1H7B5M9</accession>
<proteinExistence type="inferred from homology"/>
<feature type="binding site" evidence="5">
    <location>
        <position position="62"/>
    </location>
    <ligand>
        <name>Zn(2+)</name>
        <dbReference type="ChEBI" id="CHEBI:29105"/>
    </ligand>
</feature>
<dbReference type="EC" id="3.5.1.96" evidence="5 6"/>
<evidence type="ECO:0000259" key="8">
    <source>
        <dbReference type="Pfam" id="PF24827"/>
    </source>
</evidence>
<evidence type="ECO:0000256" key="3">
    <source>
        <dbReference type="ARBA" id="ARBA00022801"/>
    </source>
</evidence>
<keyword evidence="10" id="KW-1185">Reference proteome</keyword>
<evidence type="ECO:0000256" key="6">
    <source>
        <dbReference type="NCBIfam" id="TIGR03242"/>
    </source>
</evidence>
<feature type="domain" description="Succinylglutamate desuccinylase/Aspartoacylase catalytic" evidence="8">
    <location>
        <begin position="49"/>
        <end position="232"/>
    </location>
</feature>
<dbReference type="STRING" id="915471.SAMN05216201_11590"/>
<feature type="binding site" evidence="5">
    <location>
        <position position="59"/>
    </location>
    <ligand>
        <name>Zn(2+)</name>
        <dbReference type="ChEBI" id="CHEBI:29105"/>
    </ligand>
</feature>
<evidence type="ECO:0000313" key="9">
    <source>
        <dbReference type="EMBL" id="SEJ72456.1"/>
    </source>
</evidence>
<gene>
    <name evidence="5" type="primary">astE</name>
    <name evidence="9" type="ORF">SAMN05216201_11590</name>
</gene>
<dbReference type="GO" id="GO:0008270">
    <property type="term" value="F:zinc ion binding"/>
    <property type="evidence" value="ECO:0007669"/>
    <property type="project" value="UniProtKB-UniRule"/>
</dbReference>
<comment type="cofactor">
    <cofactor evidence="5">
        <name>Zn(2+)</name>
        <dbReference type="ChEBI" id="CHEBI:29105"/>
    </cofactor>
    <text evidence="5">Binds 1 zinc ion per subunit.</text>
</comment>
<dbReference type="GO" id="GO:0016788">
    <property type="term" value="F:hydrolase activity, acting on ester bonds"/>
    <property type="evidence" value="ECO:0007669"/>
    <property type="project" value="UniProtKB-UniRule"/>
</dbReference>
<dbReference type="GO" id="GO:0009017">
    <property type="term" value="F:succinylglutamate desuccinylase activity"/>
    <property type="evidence" value="ECO:0007669"/>
    <property type="project" value="UniProtKB-UniRule"/>
</dbReference>
<dbReference type="Pfam" id="PF04952">
    <property type="entry name" value="AstE_AspA_hybrid"/>
    <property type="match status" value="1"/>
</dbReference>
<feature type="domain" description="AstE/AspA barrel-sandwich hybrid" evidence="7">
    <location>
        <begin position="253"/>
        <end position="327"/>
    </location>
</feature>
<dbReference type="NCBIfam" id="TIGR03242">
    <property type="entry name" value="arg_catab_astE"/>
    <property type="match status" value="1"/>
</dbReference>
<dbReference type="Pfam" id="PF24827">
    <property type="entry name" value="AstE_AspA_cat"/>
    <property type="match status" value="1"/>
</dbReference>
<dbReference type="Proteomes" id="UP000242930">
    <property type="component" value="Unassembled WGS sequence"/>
</dbReference>
<dbReference type="InterPro" id="IPR055438">
    <property type="entry name" value="AstE_AspA_cat"/>
</dbReference>
<comment type="similarity">
    <text evidence="5">Belongs to the AspA/AstE family. Succinylglutamate desuccinylase subfamily.</text>
</comment>
<dbReference type="GO" id="GO:0019545">
    <property type="term" value="P:L-arginine catabolic process to succinate"/>
    <property type="evidence" value="ECO:0007669"/>
    <property type="project" value="UniProtKB-UniRule"/>
</dbReference>
<keyword evidence="4 5" id="KW-0862">Zinc</keyword>
<dbReference type="Gene3D" id="3.40.630.10">
    <property type="entry name" value="Zn peptidases"/>
    <property type="match status" value="1"/>
</dbReference>
<name>A0A1H7B5M9_9PSED</name>
<keyword evidence="1 5" id="KW-0056">Arginine metabolism</keyword>
<evidence type="ECO:0000256" key="1">
    <source>
        <dbReference type="ARBA" id="ARBA00022503"/>
    </source>
</evidence>
<dbReference type="SUPFAM" id="SSF53187">
    <property type="entry name" value="Zn-dependent exopeptidases"/>
    <property type="match status" value="1"/>
</dbReference>
<feature type="binding site" evidence="5">
    <location>
        <position position="151"/>
    </location>
    <ligand>
        <name>Zn(2+)</name>
        <dbReference type="ChEBI" id="CHEBI:29105"/>
    </ligand>
</feature>
<protein>
    <recommendedName>
        <fullName evidence="5 6">Succinylglutamate desuccinylase</fullName>
        <ecNumber evidence="5 6">3.5.1.96</ecNumber>
    </recommendedName>
</protein>
<dbReference type="RefSeq" id="WP_090312811.1">
    <property type="nucleotide sequence ID" value="NZ_FNZE01000015.1"/>
</dbReference>
<evidence type="ECO:0000256" key="4">
    <source>
        <dbReference type="ARBA" id="ARBA00022833"/>
    </source>
</evidence>
<evidence type="ECO:0000256" key="2">
    <source>
        <dbReference type="ARBA" id="ARBA00022723"/>
    </source>
</evidence>
<keyword evidence="2 5" id="KW-0479">Metal-binding</keyword>
<evidence type="ECO:0000259" key="7">
    <source>
        <dbReference type="Pfam" id="PF04952"/>
    </source>
</evidence>
<comment type="pathway">
    <text evidence="5">Amino-acid degradation; L-arginine degradation via AST pathway; L-glutamate and succinate from L-arginine: step 5/5.</text>
</comment>
<dbReference type="InterPro" id="IPR016681">
    <property type="entry name" value="SuccinylGlu_desuccinylase"/>
</dbReference>
<comment type="catalytic activity">
    <reaction evidence="5">
        <text>N-succinyl-L-glutamate + H2O = L-glutamate + succinate</text>
        <dbReference type="Rhea" id="RHEA:15169"/>
        <dbReference type="ChEBI" id="CHEBI:15377"/>
        <dbReference type="ChEBI" id="CHEBI:29985"/>
        <dbReference type="ChEBI" id="CHEBI:30031"/>
        <dbReference type="ChEBI" id="CHEBI:58763"/>
        <dbReference type="EC" id="3.5.1.96"/>
    </reaction>
</comment>
<comment type="function">
    <text evidence="5">Transforms N(2)-succinylglutamate into succinate and glutamate.</text>
</comment>
<dbReference type="InterPro" id="IPR050178">
    <property type="entry name" value="AspA/AstE_fam"/>
</dbReference>
<reference evidence="10" key="1">
    <citation type="submission" date="2016-10" db="EMBL/GenBank/DDBJ databases">
        <authorList>
            <person name="Varghese N."/>
            <person name="Submissions S."/>
        </authorList>
    </citation>
    <scope>NUCLEOTIDE SEQUENCE [LARGE SCALE GENOMIC DNA]</scope>
    <source>
        <strain evidence="10">LMG 25967</strain>
    </source>
</reference>
<sequence>MLALGRLLELTLTGREPSEAIQLCADGCRLQWKTEGVLEIDPPSGRDTGLDLLLSAGIHGDETAPVELLERLLHDIASCRLRPAVRLLLVLGNPAALRRGERFVGYDLNRLFGGGEPSVSGPEALRAVELELQAELFFNRPQRRRLHYDLHAAIRGSQIEQFALHPCSAQPPTREQLARLQAGGMQAVLLQNGSSATFSAFTGRRLAAEAFTLELGQAHPFGANTATDLGRLEVLLRALIEGREPPVAGDLHQLQLFRVAREVIRHSDAFRFYLDDGVENFTALVPGSLLAEDAGGRRWRVEEEGARLVFPNPKVRNGLRAGLIVVPVALDDACA</sequence>
<evidence type="ECO:0000313" key="10">
    <source>
        <dbReference type="Proteomes" id="UP000242930"/>
    </source>
</evidence>
<dbReference type="UniPathway" id="UPA00185">
    <property type="reaction ID" value="UER00283"/>
</dbReference>
<evidence type="ECO:0000256" key="5">
    <source>
        <dbReference type="HAMAP-Rule" id="MF_00767"/>
    </source>
</evidence>
<dbReference type="GO" id="GO:0019544">
    <property type="term" value="P:L-arginine catabolic process to L-glutamate"/>
    <property type="evidence" value="ECO:0007669"/>
    <property type="project" value="UniProtKB-UniRule"/>
</dbReference>